<dbReference type="Proteomes" id="UP000055590">
    <property type="component" value="Chromosome"/>
</dbReference>
<dbReference type="EMBL" id="CP012332">
    <property type="protein sequence ID" value="AKU92671.1"/>
    <property type="molecule type" value="Genomic_DNA"/>
</dbReference>
<feature type="domain" description="Glyoxalase/fosfomycin resistance/dioxygenase" evidence="1">
    <location>
        <begin position="14"/>
        <end position="133"/>
    </location>
</feature>
<evidence type="ECO:0000313" key="3">
    <source>
        <dbReference type="Proteomes" id="UP000055590"/>
    </source>
</evidence>
<dbReference type="InterPro" id="IPR029068">
    <property type="entry name" value="Glyas_Bleomycin-R_OHBP_Dase"/>
</dbReference>
<dbReference type="OrthoDB" id="9795306at2"/>
<protein>
    <submittedName>
        <fullName evidence="2">PhnB protein</fullName>
    </submittedName>
</protein>
<name>A0A0K1PGW9_9BACT</name>
<evidence type="ECO:0000313" key="2">
    <source>
        <dbReference type="EMBL" id="AKU92671.1"/>
    </source>
</evidence>
<keyword evidence="3" id="KW-1185">Reference proteome</keyword>
<dbReference type="Gene3D" id="3.10.180.10">
    <property type="entry name" value="2,3-Dihydroxybiphenyl 1,2-Dioxygenase, domain 1"/>
    <property type="match status" value="1"/>
</dbReference>
<dbReference type="KEGG" id="vin:AKJ08_3058"/>
<dbReference type="InterPro" id="IPR004360">
    <property type="entry name" value="Glyas_Fos-R_dOase_dom"/>
</dbReference>
<sequence>MAIKTAIPYLNANGKADEAIPFYEKALGAKVTTLMRFGDAMPDCPAALKNQVMHAALQVGDATIFLSDGAPDGAKAQPGGTVDVALDFDDAAQARGSFDGLSKGGTIVQPLGDAPWGGLFGALQDRFGIDWMFTSRS</sequence>
<proteinExistence type="predicted"/>
<dbReference type="SUPFAM" id="SSF54593">
    <property type="entry name" value="Glyoxalase/Bleomycin resistance protein/Dihydroxybiphenyl dioxygenase"/>
    <property type="match status" value="1"/>
</dbReference>
<dbReference type="AlphaFoldDB" id="A0A0K1PGW9"/>
<dbReference type="CDD" id="cd06588">
    <property type="entry name" value="PhnB_like"/>
    <property type="match status" value="1"/>
</dbReference>
<evidence type="ECO:0000259" key="1">
    <source>
        <dbReference type="Pfam" id="PF00903"/>
    </source>
</evidence>
<accession>A0A0K1PGW9</accession>
<dbReference type="PANTHER" id="PTHR33990">
    <property type="entry name" value="PROTEIN YJDN-RELATED"/>
    <property type="match status" value="1"/>
</dbReference>
<dbReference type="PANTHER" id="PTHR33990:SF1">
    <property type="entry name" value="PROTEIN YJDN"/>
    <property type="match status" value="1"/>
</dbReference>
<organism evidence="2 3">
    <name type="scientific">Vulgatibacter incomptus</name>
    <dbReference type="NCBI Taxonomy" id="1391653"/>
    <lineage>
        <taxon>Bacteria</taxon>
        <taxon>Pseudomonadati</taxon>
        <taxon>Myxococcota</taxon>
        <taxon>Myxococcia</taxon>
        <taxon>Myxococcales</taxon>
        <taxon>Cystobacterineae</taxon>
        <taxon>Vulgatibacteraceae</taxon>
        <taxon>Vulgatibacter</taxon>
    </lineage>
</organism>
<dbReference type="InterPro" id="IPR028973">
    <property type="entry name" value="PhnB-like"/>
</dbReference>
<dbReference type="RefSeq" id="WP_050726808.1">
    <property type="nucleotide sequence ID" value="NZ_CP012332.1"/>
</dbReference>
<reference evidence="2 3" key="1">
    <citation type="submission" date="2015-08" db="EMBL/GenBank/DDBJ databases">
        <authorList>
            <person name="Babu N.S."/>
            <person name="Beckwith C.J."/>
            <person name="Beseler K.G."/>
            <person name="Brison A."/>
            <person name="Carone J.V."/>
            <person name="Caskin T.P."/>
            <person name="Diamond M."/>
            <person name="Durham M.E."/>
            <person name="Foxe J.M."/>
            <person name="Go M."/>
            <person name="Henderson B.A."/>
            <person name="Jones I.B."/>
            <person name="McGettigan J.A."/>
            <person name="Micheletti S.J."/>
            <person name="Nasrallah M.E."/>
            <person name="Ortiz D."/>
            <person name="Piller C.R."/>
            <person name="Privatt S.R."/>
            <person name="Schneider S.L."/>
            <person name="Sharp S."/>
            <person name="Smith T.C."/>
            <person name="Stanton J.D."/>
            <person name="Ullery H.E."/>
            <person name="Wilson R.J."/>
            <person name="Serrano M.G."/>
            <person name="Buck G."/>
            <person name="Lee V."/>
            <person name="Wang Y."/>
            <person name="Carvalho R."/>
            <person name="Voegtly L."/>
            <person name="Shi R."/>
            <person name="Duckworth R."/>
            <person name="Johnson A."/>
            <person name="Loviza R."/>
            <person name="Walstead R."/>
            <person name="Shah Z."/>
            <person name="Kiflezghi M."/>
            <person name="Wade K."/>
            <person name="Ball S.L."/>
            <person name="Bradley K.W."/>
            <person name="Asai D.J."/>
            <person name="Bowman C.A."/>
            <person name="Russell D.A."/>
            <person name="Pope W.H."/>
            <person name="Jacobs-Sera D."/>
            <person name="Hendrix R.W."/>
            <person name="Hatfull G.F."/>
        </authorList>
    </citation>
    <scope>NUCLEOTIDE SEQUENCE [LARGE SCALE GENOMIC DNA]</scope>
    <source>
        <strain evidence="2 3">DSM 27710</strain>
    </source>
</reference>
<dbReference type="Pfam" id="PF00903">
    <property type="entry name" value="Glyoxalase"/>
    <property type="match status" value="1"/>
</dbReference>
<dbReference type="STRING" id="1391653.AKJ08_3058"/>
<gene>
    <name evidence="2" type="ORF">AKJ08_3058</name>
</gene>